<name>A0A1G6V6N2_9BACT</name>
<dbReference type="OrthoDB" id="4392084at2"/>
<protein>
    <submittedName>
        <fullName evidence="2">Nucleoside-diphosphate-sugar epimerase</fullName>
    </submittedName>
</protein>
<dbReference type="CDD" id="cd08948">
    <property type="entry name" value="5beta-POR_like_SDR_a"/>
    <property type="match status" value="1"/>
</dbReference>
<dbReference type="PANTHER" id="PTHR32487:SF0">
    <property type="entry name" value="3-OXO-DELTA(4,5)-STEROID 5-BETA-REDUCTASE"/>
    <property type="match status" value="1"/>
</dbReference>
<evidence type="ECO:0000259" key="1">
    <source>
        <dbReference type="Pfam" id="PF22917"/>
    </source>
</evidence>
<organism evidence="2 3">
    <name type="scientific">Dyadobacter soli</name>
    <dbReference type="NCBI Taxonomy" id="659014"/>
    <lineage>
        <taxon>Bacteria</taxon>
        <taxon>Pseudomonadati</taxon>
        <taxon>Bacteroidota</taxon>
        <taxon>Cytophagia</taxon>
        <taxon>Cytophagales</taxon>
        <taxon>Spirosomataceae</taxon>
        <taxon>Dyadobacter</taxon>
    </lineage>
</organism>
<sequence>MAHLKTALVVGASGLIGKNLTAYLQSLPDWKVIATSRKPLPGNVETVTVDLLDEADVAVKFATLASVTHVFYTAYQDKPTWAELVAPNMAMLRNVVQTIEKVSPKLEHISFMQGYKVYGAHLGPFRTPAREDDPPIMLPEFMTEQQRYITAAQQGKSWSWSAIRPSVVGGFAPGNPLNLLSLIAVYASISKELNVPFRFPGKPGAYHPLIELTDADLLAKATVWAATTPEAANQAFNINNGDLFRWEEMWPKLGRYFGLETAPPVQLPLAEVMRDKEPVWEALRERHGLQYGYEALSAWPFGDFVFSWDYDFLADGSKARRLGFHEYADTEQMFYRIFDQLRAERVIP</sequence>
<proteinExistence type="predicted"/>
<dbReference type="Proteomes" id="UP000198748">
    <property type="component" value="Unassembled WGS sequence"/>
</dbReference>
<dbReference type="STRING" id="659014.SAMN04487996_101152"/>
<gene>
    <name evidence="2" type="ORF">SAMN04487996_101152</name>
</gene>
<dbReference type="SUPFAM" id="SSF51735">
    <property type="entry name" value="NAD(P)-binding Rossmann-fold domains"/>
    <property type="match status" value="1"/>
</dbReference>
<dbReference type="InterPro" id="IPR055222">
    <property type="entry name" value="PRISE-like_Rossmann-fold"/>
</dbReference>
<evidence type="ECO:0000313" key="2">
    <source>
        <dbReference type="EMBL" id="SDD49228.1"/>
    </source>
</evidence>
<dbReference type="PANTHER" id="PTHR32487">
    <property type="entry name" value="3-OXO-DELTA(4,5)-STEROID 5-BETA-REDUCTASE"/>
    <property type="match status" value="1"/>
</dbReference>
<feature type="domain" description="PRISE-like Rossmann-fold" evidence="1">
    <location>
        <begin position="54"/>
        <end position="348"/>
    </location>
</feature>
<keyword evidence="3" id="KW-1185">Reference proteome</keyword>
<dbReference type="AlphaFoldDB" id="A0A1G6V6N2"/>
<evidence type="ECO:0000313" key="3">
    <source>
        <dbReference type="Proteomes" id="UP000198748"/>
    </source>
</evidence>
<dbReference type="RefSeq" id="WP_090145732.1">
    <property type="nucleotide sequence ID" value="NZ_FNAN01000001.1"/>
</dbReference>
<dbReference type="Pfam" id="PF22917">
    <property type="entry name" value="PRISE"/>
    <property type="match status" value="1"/>
</dbReference>
<accession>A0A1G6V6N2</accession>
<dbReference type="InterPro" id="IPR036291">
    <property type="entry name" value="NAD(P)-bd_dom_sf"/>
</dbReference>
<dbReference type="Gene3D" id="3.40.50.720">
    <property type="entry name" value="NAD(P)-binding Rossmann-like Domain"/>
    <property type="match status" value="1"/>
</dbReference>
<dbReference type="EMBL" id="FNAN01000001">
    <property type="protein sequence ID" value="SDD49228.1"/>
    <property type="molecule type" value="Genomic_DNA"/>
</dbReference>
<reference evidence="3" key="1">
    <citation type="submission" date="2016-10" db="EMBL/GenBank/DDBJ databases">
        <authorList>
            <person name="Varghese N."/>
            <person name="Submissions S."/>
        </authorList>
    </citation>
    <scope>NUCLEOTIDE SEQUENCE [LARGE SCALE GENOMIC DNA]</scope>
    <source>
        <strain evidence="3">DSM 25329</strain>
    </source>
</reference>